<dbReference type="GeneID" id="45022199"/>
<dbReference type="EMBL" id="CP053980">
    <property type="protein sequence ID" value="QKH27112.1"/>
    <property type="molecule type" value="Genomic_DNA"/>
</dbReference>
<evidence type="ECO:0000313" key="3">
    <source>
        <dbReference type="EMBL" id="QKH27112.1"/>
    </source>
</evidence>
<evidence type="ECO:0000259" key="1">
    <source>
        <dbReference type="SMART" id="SM00860"/>
    </source>
</evidence>
<reference evidence="3 5" key="2">
    <citation type="submission" date="2020-05" db="EMBL/GenBank/DDBJ databases">
        <title>FDA dAtabase for Regulatory Grade micrObial Sequences (FDA-ARGOS): Supporting development and validation of Infectious Disease Dx tests.</title>
        <authorList>
            <person name="Nelson B."/>
            <person name="Plummer A."/>
            <person name="Tallon L."/>
            <person name="Sadzewicz L."/>
            <person name="Zhao X."/>
            <person name="Vavikolanu K."/>
            <person name="Mehta A."/>
            <person name="Aluvathingal J."/>
            <person name="Nadendla S."/>
            <person name="Myers T."/>
            <person name="Yan Y."/>
            <person name="Sichtig H."/>
        </authorList>
    </citation>
    <scope>NUCLEOTIDE SEQUENCE [LARGE SCALE GENOMIC DNA]</scope>
    <source>
        <strain evidence="3 5">FDAARGOS_795</strain>
    </source>
</reference>
<feature type="domain" description="Knr4/Smi1-like" evidence="1">
    <location>
        <begin position="25"/>
        <end position="143"/>
    </location>
</feature>
<gene>
    <name evidence="2" type="ORF">BF38_3513</name>
    <name evidence="3" type="ORF">FOC89_25265</name>
</gene>
<dbReference type="OMA" id="GENPDYY"/>
<accession>A0A0B6BKP3</accession>
<organism evidence="3 5">
    <name type="scientific">Bacillus thuringiensis</name>
    <dbReference type="NCBI Taxonomy" id="1428"/>
    <lineage>
        <taxon>Bacteria</taxon>
        <taxon>Bacillati</taxon>
        <taxon>Bacillota</taxon>
        <taxon>Bacilli</taxon>
        <taxon>Bacillales</taxon>
        <taxon>Bacillaceae</taxon>
        <taxon>Bacillus</taxon>
        <taxon>Bacillus cereus group</taxon>
    </lineage>
</organism>
<sequence>MFDFLKKYVVANESVKSDQTPIFYPLKSEEIEEAEELLKMKFPKELKDFYKEIGYGFLEASDRFFFNRFMDPFSVSDFRLREDIYEYNPNIDGVDDEESLVFFEVTELNFLTIKFKEENELGQCPIYSSSTKIADSLEEFINKMVENPDYYI</sequence>
<dbReference type="Proteomes" id="UP000501107">
    <property type="component" value="Chromosome"/>
</dbReference>
<protein>
    <submittedName>
        <fullName evidence="2">SMI1-KNR4 cell-wall family protein</fullName>
    </submittedName>
    <submittedName>
        <fullName evidence="3">SMI1/KNR4 family protein</fullName>
    </submittedName>
</protein>
<dbReference type="InterPro" id="IPR018958">
    <property type="entry name" value="Knr4/Smi1-like_dom"/>
</dbReference>
<dbReference type="Proteomes" id="UP000031876">
    <property type="component" value="Chromosome"/>
</dbReference>
<dbReference type="RefSeq" id="WP_000459261.1">
    <property type="nucleotide sequence ID" value="NZ_CP009335.1"/>
</dbReference>
<dbReference type="SUPFAM" id="SSF160631">
    <property type="entry name" value="SMI1/KNR4-like"/>
    <property type="match status" value="1"/>
</dbReference>
<dbReference type="EMBL" id="CP009335">
    <property type="protein sequence ID" value="AJG76295.1"/>
    <property type="molecule type" value="Genomic_DNA"/>
</dbReference>
<dbReference type="SMART" id="SM00860">
    <property type="entry name" value="SMI1_KNR4"/>
    <property type="match status" value="1"/>
</dbReference>
<proteinExistence type="predicted"/>
<dbReference type="Gene3D" id="3.40.1580.10">
    <property type="entry name" value="SMI1/KNR4-like"/>
    <property type="match status" value="1"/>
</dbReference>
<evidence type="ECO:0000313" key="5">
    <source>
        <dbReference type="Proteomes" id="UP000501107"/>
    </source>
</evidence>
<evidence type="ECO:0000313" key="2">
    <source>
        <dbReference type="EMBL" id="AJG76295.1"/>
    </source>
</evidence>
<dbReference type="KEGG" id="btw:BF38_3513"/>
<dbReference type="Pfam" id="PF09346">
    <property type="entry name" value="SMI1_KNR4"/>
    <property type="match status" value="1"/>
</dbReference>
<reference evidence="2 4" key="1">
    <citation type="journal article" date="2015" name="Genome Announc.">
        <title>Complete genome sequences for 35 biothreat assay-relevant bacillus species.</title>
        <authorList>
            <person name="Johnson S.L."/>
            <person name="Daligault H.E."/>
            <person name="Davenport K.W."/>
            <person name="Jaissle J."/>
            <person name="Frey K.G."/>
            <person name="Ladner J.T."/>
            <person name="Broomall S.M."/>
            <person name="Bishop-Lilly K.A."/>
            <person name="Bruce D.C."/>
            <person name="Gibbons H.S."/>
            <person name="Coyne S.R."/>
            <person name="Lo C.C."/>
            <person name="Meincke L."/>
            <person name="Munk A.C."/>
            <person name="Koroleva G.I."/>
            <person name="Rosenzweig C.N."/>
            <person name="Palacios G.F."/>
            <person name="Redden C.L."/>
            <person name="Minogue T.D."/>
            <person name="Chain P.S."/>
        </authorList>
    </citation>
    <scope>NUCLEOTIDE SEQUENCE [LARGE SCALE GENOMIC DNA]</scope>
    <source>
        <strain evidence="2 4">HD1011</strain>
    </source>
</reference>
<name>A0A0B6BKP3_BACTU</name>
<dbReference type="AlphaFoldDB" id="A0A0B6BKP3"/>
<dbReference type="InterPro" id="IPR037883">
    <property type="entry name" value="Knr4/Smi1-like_sf"/>
</dbReference>
<evidence type="ECO:0000313" key="4">
    <source>
        <dbReference type="Proteomes" id="UP000031876"/>
    </source>
</evidence>